<protein>
    <recommendedName>
        <fullName evidence="4">ATP-grasp domain-containing protein</fullName>
    </recommendedName>
</protein>
<dbReference type="PANTHER" id="PTHR21621:SF4">
    <property type="entry name" value="GLUTATHIONE SYNTHETASE"/>
    <property type="match status" value="1"/>
</dbReference>
<dbReference type="InterPro" id="IPR016185">
    <property type="entry name" value="PreATP-grasp_dom_sf"/>
</dbReference>
<dbReference type="Gene3D" id="3.30.1490.20">
    <property type="entry name" value="ATP-grasp fold, A domain"/>
    <property type="match status" value="1"/>
</dbReference>
<dbReference type="RefSeq" id="WP_223675108.1">
    <property type="nucleotide sequence ID" value="NZ_JAINZW010000002.1"/>
</dbReference>
<keyword evidence="6" id="KW-1185">Reference proteome</keyword>
<dbReference type="Gene3D" id="3.40.50.20">
    <property type="match status" value="1"/>
</dbReference>
<dbReference type="Pfam" id="PF02951">
    <property type="entry name" value="GSH-S_N"/>
    <property type="match status" value="1"/>
</dbReference>
<feature type="compositionally biased region" description="Low complexity" evidence="3">
    <location>
        <begin position="1"/>
        <end position="11"/>
    </location>
</feature>
<dbReference type="EMBL" id="JAINZW010000002">
    <property type="protein sequence ID" value="MBZ4038908.1"/>
    <property type="molecule type" value="Genomic_DNA"/>
</dbReference>
<sequence length="389" mass="42411">MTSKTASGRSKPAAKKAAAKKTTRRASGKGARQARDDASAPMRLGFVVNDVATEKNNYTTIRLARTAANRGHEVSLIGLGDFIYDAGGTICARARRPSKTKYKDDDAFLDDIQGEDARVERISVEELDVLMLRSDPAEELNDRPWAPNSALLFAQLAAAKQVIVLNDPNHLTDASNKTYFQHFPEEVRPVTCISMDSGEIKAFIQEQGGSAVIKPLQGSGGQSVFVVTPDSGANLNQMIEAVTRDGYAIAQEYLPEAAKGDLRLLTLNGRPLQVDGHYACFRRYNDSGDARSNITAGGKIEMAVPDEDALRLAEIVGPKLMRDGMYLAGLDIVGDKMMEINVDTPGGINMAEELTGADFSGFIIEDLERKVRMRRYYRGQLSTTDLAIM</sequence>
<feature type="compositionally biased region" description="Basic residues" evidence="3">
    <location>
        <begin position="12"/>
        <end position="27"/>
    </location>
</feature>
<evidence type="ECO:0000256" key="2">
    <source>
        <dbReference type="PROSITE-ProRule" id="PRU00409"/>
    </source>
</evidence>
<evidence type="ECO:0000256" key="3">
    <source>
        <dbReference type="SAM" id="MobiDB-lite"/>
    </source>
</evidence>
<keyword evidence="2" id="KW-0067">ATP-binding</keyword>
<dbReference type="Pfam" id="PF02955">
    <property type="entry name" value="GSH-S_ATP"/>
    <property type="match status" value="1"/>
</dbReference>
<feature type="domain" description="ATP-grasp" evidence="4">
    <location>
        <begin position="177"/>
        <end position="368"/>
    </location>
</feature>
<keyword evidence="2" id="KW-0547">Nucleotide-binding</keyword>
<reference evidence="5 6" key="1">
    <citation type="submission" date="2021-09" db="EMBL/GenBank/DDBJ databases">
        <title>Lysobacter sp. 13A isolated from the river sediment.</title>
        <authorList>
            <person name="Liu H."/>
            <person name="Li S."/>
            <person name="Mao S."/>
        </authorList>
    </citation>
    <scope>NUCLEOTIDE SEQUENCE [LARGE SCALE GENOMIC DNA]</scope>
    <source>
        <strain evidence="5 6">13A</strain>
    </source>
</reference>
<dbReference type="PANTHER" id="PTHR21621">
    <property type="entry name" value="RIBOSOMAL PROTEIN S6 MODIFICATION PROTEIN"/>
    <property type="match status" value="1"/>
</dbReference>
<dbReference type="InterPro" id="IPR011761">
    <property type="entry name" value="ATP-grasp"/>
</dbReference>
<dbReference type="SUPFAM" id="SSF56059">
    <property type="entry name" value="Glutathione synthetase ATP-binding domain-like"/>
    <property type="match status" value="1"/>
</dbReference>
<evidence type="ECO:0000256" key="1">
    <source>
        <dbReference type="ARBA" id="ARBA00023211"/>
    </source>
</evidence>
<evidence type="ECO:0000313" key="6">
    <source>
        <dbReference type="Proteomes" id="UP001430954"/>
    </source>
</evidence>
<dbReference type="SUPFAM" id="SSF52440">
    <property type="entry name" value="PreATP-grasp domain"/>
    <property type="match status" value="1"/>
</dbReference>
<keyword evidence="1" id="KW-0464">Manganese</keyword>
<proteinExistence type="predicted"/>
<organism evidence="5 6">
    <name type="scientific">Novilysobacter selenitireducens</name>
    <dbReference type="NCBI Taxonomy" id="2872639"/>
    <lineage>
        <taxon>Bacteria</taxon>
        <taxon>Pseudomonadati</taxon>
        <taxon>Pseudomonadota</taxon>
        <taxon>Gammaproteobacteria</taxon>
        <taxon>Lysobacterales</taxon>
        <taxon>Lysobacteraceae</taxon>
        <taxon>Novilysobacter</taxon>
    </lineage>
</organism>
<dbReference type="PROSITE" id="PS50975">
    <property type="entry name" value="ATP_GRASP"/>
    <property type="match status" value="1"/>
</dbReference>
<dbReference type="InterPro" id="IPR004215">
    <property type="entry name" value="GSHS_N"/>
</dbReference>
<evidence type="ECO:0000313" key="5">
    <source>
        <dbReference type="EMBL" id="MBZ4038908.1"/>
    </source>
</evidence>
<dbReference type="Proteomes" id="UP001430954">
    <property type="component" value="Unassembled WGS sequence"/>
</dbReference>
<gene>
    <name evidence="5" type="ORF">K6753_05125</name>
</gene>
<name>A0ABS7T4W9_9GAMM</name>
<dbReference type="Gene3D" id="3.30.470.20">
    <property type="entry name" value="ATP-grasp fold, B domain"/>
    <property type="match status" value="1"/>
</dbReference>
<comment type="caution">
    <text evidence="5">The sequence shown here is derived from an EMBL/GenBank/DDBJ whole genome shotgun (WGS) entry which is preliminary data.</text>
</comment>
<evidence type="ECO:0000259" key="4">
    <source>
        <dbReference type="PROSITE" id="PS50975"/>
    </source>
</evidence>
<accession>A0ABS7T4W9</accession>
<feature type="region of interest" description="Disordered" evidence="3">
    <location>
        <begin position="1"/>
        <end position="38"/>
    </location>
</feature>
<dbReference type="InterPro" id="IPR004218">
    <property type="entry name" value="GSHS_ATP-bd"/>
</dbReference>
<dbReference type="InterPro" id="IPR013815">
    <property type="entry name" value="ATP_grasp_subdomain_1"/>
</dbReference>